<dbReference type="PANTHER" id="PTHR34236:SF1">
    <property type="entry name" value="DIMETHYL SULFOXIDE REDUCTASE TRANSCRIPTIONAL ACTIVATOR"/>
    <property type="match status" value="1"/>
</dbReference>
<dbReference type="AlphaFoldDB" id="A0A1N7DAD5"/>
<name>A0A1N7DAD5_9EURY</name>
<evidence type="ECO:0000259" key="3">
    <source>
        <dbReference type="Pfam" id="PF04967"/>
    </source>
</evidence>
<proteinExistence type="predicted"/>
<evidence type="ECO:0000256" key="2">
    <source>
        <dbReference type="ARBA" id="ARBA00023163"/>
    </source>
</evidence>
<evidence type="ECO:0000259" key="4">
    <source>
        <dbReference type="Pfam" id="PF15915"/>
    </source>
</evidence>
<dbReference type="Pfam" id="PF15915">
    <property type="entry name" value="BAT"/>
    <property type="match status" value="1"/>
</dbReference>
<dbReference type="InterPro" id="IPR031803">
    <property type="entry name" value="BAT_GAF/HTH-assoc"/>
</dbReference>
<keyword evidence="1" id="KW-0805">Transcription regulation</keyword>
<dbReference type="SUPFAM" id="SSF88659">
    <property type="entry name" value="Sigma3 and sigma4 domains of RNA polymerase sigma factors"/>
    <property type="match status" value="1"/>
</dbReference>
<evidence type="ECO:0000256" key="1">
    <source>
        <dbReference type="ARBA" id="ARBA00023015"/>
    </source>
</evidence>
<dbReference type="RefSeq" id="WP_076431369.1">
    <property type="nucleotide sequence ID" value="NZ_FTNO01000004.1"/>
</dbReference>
<organism evidence="5 6">
    <name type="scientific">Haladaptatus litoreus</name>
    <dbReference type="NCBI Taxonomy" id="553468"/>
    <lineage>
        <taxon>Archaea</taxon>
        <taxon>Methanobacteriati</taxon>
        <taxon>Methanobacteriota</taxon>
        <taxon>Stenosarchaea group</taxon>
        <taxon>Halobacteria</taxon>
        <taxon>Halobacteriales</taxon>
        <taxon>Haladaptataceae</taxon>
        <taxon>Haladaptatus</taxon>
    </lineage>
</organism>
<evidence type="ECO:0000313" key="6">
    <source>
        <dbReference type="Proteomes" id="UP000186914"/>
    </source>
</evidence>
<dbReference type="InterPro" id="IPR013324">
    <property type="entry name" value="RNA_pol_sigma_r3/r4-like"/>
</dbReference>
<evidence type="ECO:0000313" key="5">
    <source>
        <dbReference type="EMBL" id="SIR72799.1"/>
    </source>
</evidence>
<dbReference type="PANTHER" id="PTHR34236">
    <property type="entry name" value="DIMETHYL SULFOXIDE REDUCTASE TRANSCRIPTIONAL ACTIVATOR"/>
    <property type="match status" value="1"/>
</dbReference>
<dbReference type="EMBL" id="FTNO01000004">
    <property type="protein sequence ID" value="SIR72799.1"/>
    <property type="molecule type" value="Genomic_DNA"/>
</dbReference>
<protein>
    <submittedName>
        <fullName evidence="5">Predicted DNA binding protein, contains HTH domain</fullName>
    </submittedName>
</protein>
<keyword evidence="6" id="KW-1185">Reference proteome</keyword>
<gene>
    <name evidence="5" type="ORF">SAMN05421858_3464</name>
</gene>
<keyword evidence="2" id="KW-0804">Transcription</keyword>
<dbReference type="Proteomes" id="UP000186914">
    <property type="component" value="Unassembled WGS sequence"/>
</dbReference>
<feature type="domain" description="Bacterioopsin transcriptional activator GAF and HTH associated" evidence="4">
    <location>
        <begin position="7"/>
        <end position="120"/>
    </location>
</feature>
<reference evidence="6" key="1">
    <citation type="submission" date="2017-01" db="EMBL/GenBank/DDBJ databases">
        <authorList>
            <person name="Varghese N."/>
            <person name="Submissions S."/>
        </authorList>
    </citation>
    <scope>NUCLEOTIDE SEQUENCE [LARGE SCALE GENOMIC DNA]</scope>
    <source>
        <strain evidence="6">CGMCC 1.7737</strain>
    </source>
</reference>
<sequence>MGCRSGLEIELERIVPLREGIIPLFWVEGGERENIKATLQEDSLTESAEYLTRADDRYLFEIRWVPEVDSLIQPMIESRAEVLRGKGDVNEWEFRLQFDDRPQLAEFREMCQDNDIQIQLDALYNPVMPVEKGGTLTDQQFDVIETAYQRGYWDIPRNVTLGELADLIGISSNACSQRLRRALKTLVGEFLAAKRKRETADTD</sequence>
<feature type="domain" description="HTH bat-type" evidence="3">
    <location>
        <begin position="136"/>
        <end position="187"/>
    </location>
</feature>
<dbReference type="InterPro" id="IPR007050">
    <property type="entry name" value="HTH_bacterioopsin"/>
</dbReference>
<accession>A0A1N7DAD5</accession>
<dbReference type="Pfam" id="PF04967">
    <property type="entry name" value="HTH_10"/>
    <property type="match status" value="1"/>
</dbReference>